<protein>
    <recommendedName>
        <fullName evidence="6">SWIM-type domain-containing protein</fullName>
    </recommendedName>
</protein>
<evidence type="ECO:0000256" key="5">
    <source>
        <dbReference type="SAM" id="MobiDB-lite"/>
    </source>
</evidence>
<feature type="region of interest" description="Disordered" evidence="5">
    <location>
        <begin position="160"/>
        <end position="201"/>
    </location>
</feature>
<dbReference type="Proteomes" id="UP000826271">
    <property type="component" value="Unassembled WGS sequence"/>
</dbReference>
<dbReference type="Pfam" id="PF04434">
    <property type="entry name" value="SWIM"/>
    <property type="match status" value="1"/>
</dbReference>
<evidence type="ECO:0000259" key="6">
    <source>
        <dbReference type="PROSITE" id="PS50966"/>
    </source>
</evidence>
<feature type="compositionally biased region" description="Low complexity" evidence="5">
    <location>
        <begin position="253"/>
        <end position="262"/>
    </location>
</feature>
<dbReference type="EMBL" id="WHWC01000006">
    <property type="protein sequence ID" value="KAG8381170.1"/>
    <property type="molecule type" value="Genomic_DNA"/>
</dbReference>
<dbReference type="PANTHER" id="PTHR31973">
    <property type="entry name" value="POLYPROTEIN, PUTATIVE-RELATED"/>
    <property type="match status" value="1"/>
</dbReference>
<feature type="compositionally biased region" description="Polar residues" evidence="5">
    <location>
        <begin position="189"/>
        <end position="201"/>
    </location>
</feature>
<organism evidence="7 8">
    <name type="scientific">Buddleja alternifolia</name>
    <dbReference type="NCBI Taxonomy" id="168488"/>
    <lineage>
        <taxon>Eukaryota</taxon>
        <taxon>Viridiplantae</taxon>
        <taxon>Streptophyta</taxon>
        <taxon>Embryophyta</taxon>
        <taxon>Tracheophyta</taxon>
        <taxon>Spermatophyta</taxon>
        <taxon>Magnoliopsida</taxon>
        <taxon>eudicotyledons</taxon>
        <taxon>Gunneridae</taxon>
        <taxon>Pentapetalae</taxon>
        <taxon>asterids</taxon>
        <taxon>lamiids</taxon>
        <taxon>Lamiales</taxon>
        <taxon>Scrophulariaceae</taxon>
        <taxon>Buddlejeae</taxon>
        <taxon>Buddleja</taxon>
    </lineage>
</organism>
<gene>
    <name evidence="7" type="ORF">BUALT_Bualt06G0094500</name>
</gene>
<keyword evidence="8" id="KW-1185">Reference proteome</keyword>
<dbReference type="AlphaFoldDB" id="A0AAV6XIA0"/>
<feature type="compositionally biased region" description="Polar residues" evidence="5">
    <location>
        <begin position="166"/>
        <end position="182"/>
    </location>
</feature>
<reference evidence="7" key="1">
    <citation type="submission" date="2019-10" db="EMBL/GenBank/DDBJ databases">
        <authorList>
            <person name="Zhang R."/>
            <person name="Pan Y."/>
            <person name="Wang J."/>
            <person name="Ma R."/>
            <person name="Yu S."/>
        </authorList>
    </citation>
    <scope>NUCLEOTIDE SEQUENCE</scope>
    <source>
        <strain evidence="7">LA-IB0</strain>
        <tissue evidence="7">Leaf</tissue>
    </source>
</reference>
<name>A0AAV6XIA0_9LAMI</name>
<feature type="region of interest" description="Disordered" evidence="5">
    <location>
        <begin position="242"/>
        <end position="273"/>
    </location>
</feature>
<keyword evidence="2 4" id="KW-0863">Zinc-finger</keyword>
<dbReference type="PANTHER" id="PTHR31973:SF187">
    <property type="entry name" value="MUTATOR TRANSPOSASE MUDRA PROTEIN"/>
    <property type="match status" value="1"/>
</dbReference>
<evidence type="ECO:0000256" key="4">
    <source>
        <dbReference type="PROSITE-ProRule" id="PRU00325"/>
    </source>
</evidence>
<evidence type="ECO:0000313" key="8">
    <source>
        <dbReference type="Proteomes" id="UP000826271"/>
    </source>
</evidence>
<evidence type="ECO:0000313" key="7">
    <source>
        <dbReference type="EMBL" id="KAG8381170.1"/>
    </source>
</evidence>
<proteinExistence type="predicted"/>
<sequence>MDESIKAIRQRAKQIAQERGFNPGGCDAVEDLTEERQLHFLVRRQLDNFNSQTWRQIKADVKKWRPPDERSMELHPYSPGPCTSLSPGAWAGKLEVKDMWNGQYVVDFVNHSCSCRRRHLNGIPCIHARSAIMSAKREPEEYVDAYYSVERHSKAYGFVVNPINGPRNSQDAPQDENTQNAPQAVVATPQPSVEPTPQHSAQTYKKKRKCTVCLQGHNRKKKCPAPAAKMWKNYDKHNFNCERGAPSRDNIGASSQSASQAAPTQVVPPSSTQLESEIASANISGVSVKASFIKKE</sequence>
<accession>A0AAV6XIA0</accession>
<feature type="domain" description="SWIM-type" evidence="6">
    <location>
        <begin position="104"/>
        <end position="136"/>
    </location>
</feature>
<keyword evidence="1" id="KW-0479">Metal-binding</keyword>
<dbReference type="PROSITE" id="PS50966">
    <property type="entry name" value="ZF_SWIM"/>
    <property type="match status" value="1"/>
</dbReference>
<keyword evidence="3" id="KW-0862">Zinc</keyword>
<comment type="caution">
    <text evidence="7">The sequence shown here is derived from an EMBL/GenBank/DDBJ whole genome shotgun (WGS) entry which is preliminary data.</text>
</comment>
<dbReference type="SMART" id="SM00575">
    <property type="entry name" value="ZnF_PMZ"/>
    <property type="match status" value="1"/>
</dbReference>
<evidence type="ECO:0000256" key="1">
    <source>
        <dbReference type="ARBA" id="ARBA00022723"/>
    </source>
</evidence>
<dbReference type="InterPro" id="IPR006564">
    <property type="entry name" value="Znf_PMZ"/>
</dbReference>
<dbReference type="InterPro" id="IPR007527">
    <property type="entry name" value="Znf_SWIM"/>
</dbReference>
<evidence type="ECO:0000256" key="2">
    <source>
        <dbReference type="ARBA" id="ARBA00022771"/>
    </source>
</evidence>
<evidence type="ECO:0000256" key="3">
    <source>
        <dbReference type="ARBA" id="ARBA00022833"/>
    </source>
</evidence>
<dbReference type="GO" id="GO:0008270">
    <property type="term" value="F:zinc ion binding"/>
    <property type="evidence" value="ECO:0007669"/>
    <property type="project" value="UniProtKB-KW"/>
</dbReference>